<keyword evidence="2" id="KW-1185">Reference proteome</keyword>
<name>A0ABT1Q059_9ACTN</name>
<organism evidence="1 2">
    <name type="scientific">Streptomyces humicola</name>
    <dbReference type="NCBI Taxonomy" id="2953240"/>
    <lineage>
        <taxon>Bacteria</taxon>
        <taxon>Bacillati</taxon>
        <taxon>Actinomycetota</taxon>
        <taxon>Actinomycetes</taxon>
        <taxon>Kitasatosporales</taxon>
        <taxon>Streptomycetaceae</taxon>
        <taxon>Streptomyces</taxon>
    </lineage>
</organism>
<accession>A0ABT1Q059</accession>
<dbReference type="EMBL" id="JANFNG010000020">
    <property type="protein sequence ID" value="MCQ4083309.1"/>
    <property type="molecule type" value="Genomic_DNA"/>
</dbReference>
<comment type="caution">
    <text evidence="1">The sequence shown here is derived from an EMBL/GenBank/DDBJ whole genome shotgun (WGS) entry which is preliminary data.</text>
</comment>
<dbReference type="Pfam" id="PF19934">
    <property type="entry name" value="DUF6397"/>
    <property type="match status" value="1"/>
</dbReference>
<evidence type="ECO:0000313" key="1">
    <source>
        <dbReference type="EMBL" id="MCQ4083309.1"/>
    </source>
</evidence>
<protein>
    <submittedName>
        <fullName evidence="1">DUF6397 family protein</fullName>
    </submittedName>
</protein>
<evidence type="ECO:0000313" key="2">
    <source>
        <dbReference type="Proteomes" id="UP001057702"/>
    </source>
</evidence>
<dbReference type="InterPro" id="IPR045652">
    <property type="entry name" value="DUF6397"/>
</dbReference>
<reference evidence="1" key="1">
    <citation type="submission" date="2022-06" db="EMBL/GenBank/DDBJ databases">
        <title>Draft genome sequence of Streptomyces sp. RB6PN25 isolated from peat swamp forest in Thailand.</title>
        <authorList>
            <person name="Duangmal K."/>
            <person name="Klaysubun C."/>
        </authorList>
    </citation>
    <scope>NUCLEOTIDE SEQUENCE</scope>
    <source>
        <strain evidence="1">RB6PN25</strain>
    </source>
</reference>
<dbReference type="RefSeq" id="WP_255922243.1">
    <property type="nucleotide sequence ID" value="NZ_JANFNG010000020.1"/>
</dbReference>
<proteinExistence type="predicted"/>
<gene>
    <name evidence="1" type="ORF">NGB36_22550</name>
</gene>
<dbReference type="Proteomes" id="UP001057702">
    <property type="component" value="Unassembled WGS sequence"/>
</dbReference>
<sequence length="284" mass="30978">MSTQVIDAPKGPGARDAVVGPDEAAGELCLERRDMELAMQLGEVRTAARQGGRRMVPRSQIARLRAEEGFPSALRGRLRLVGTVSGAELLGISSVRFTKLAKCGCFTPVRWYANRYRSVVWLYLASEVRSFGETHTAWLSGRLPPRLLAALADGEDLRARGWRSRSTAWAAAQAADGWQEASVWAALLGEEALAQVVPDERERARLRQLRPELLPGRAGPPFLREVADALLLADGREEREFARLSLGFALDRARPGTVRTEHGVALLPNGDKPRATVPVTVGSV</sequence>